<name>A0ABX5GYN7_PHOAN</name>
<reference evidence="1 2" key="1">
    <citation type="submission" date="2018-01" db="EMBL/GenBank/DDBJ databases">
        <title>Whole genome sequencing of Histamine producing bacteria.</title>
        <authorList>
            <person name="Butler K."/>
        </authorList>
    </citation>
    <scope>NUCLEOTIDE SEQUENCE [LARGE SCALE GENOMIC DNA]</scope>
    <source>
        <strain evidence="1 2">A6-1</strain>
    </source>
</reference>
<gene>
    <name evidence="1" type="ORF">C0W27_21030</name>
</gene>
<sequence length="203" mass="23128">MSFRKKLDQISTTLNLVFFEISSDYNEESILNALKSLHDIKITEEPLVDDSVLNQEQITITKEIESTLVQKQRVMERWLNLEQGIENKAKDINFCLYNGEIPGFSCALLEAERAMINLIADQRMVLREPLNATAKETVIYGYIEFLNQKLSEWEETLPSIPANRVFDALLDRSIVAVTSVYKDVLAGRAATSLELGKLPKSHY</sequence>
<accession>A0ABX5GYN7</accession>
<protein>
    <submittedName>
        <fullName evidence="1">Uncharacterized protein</fullName>
    </submittedName>
</protein>
<dbReference type="Proteomes" id="UP000240989">
    <property type="component" value="Unassembled WGS sequence"/>
</dbReference>
<organism evidence="1 2">
    <name type="scientific">Photobacterium angustum</name>
    <dbReference type="NCBI Taxonomy" id="661"/>
    <lineage>
        <taxon>Bacteria</taxon>
        <taxon>Pseudomonadati</taxon>
        <taxon>Pseudomonadota</taxon>
        <taxon>Gammaproteobacteria</taxon>
        <taxon>Vibrionales</taxon>
        <taxon>Vibrionaceae</taxon>
        <taxon>Photobacterium</taxon>
    </lineage>
</organism>
<evidence type="ECO:0000313" key="2">
    <source>
        <dbReference type="Proteomes" id="UP000240989"/>
    </source>
</evidence>
<dbReference type="RefSeq" id="WP_045152785.1">
    <property type="nucleotide sequence ID" value="NZ_JZSW01000007.1"/>
</dbReference>
<dbReference type="EMBL" id="PYOU01000027">
    <property type="protein sequence ID" value="PSX03980.1"/>
    <property type="molecule type" value="Genomic_DNA"/>
</dbReference>
<evidence type="ECO:0000313" key="1">
    <source>
        <dbReference type="EMBL" id="PSX03980.1"/>
    </source>
</evidence>
<proteinExistence type="predicted"/>
<comment type="caution">
    <text evidence="1">The sequence shown here is derived from an EMBL/GenBank/DDBJ whole genome shotgun (WGS) entry which is preliminary data.</text>
</comment>
<keyword evidence="2" id="KW-1185">Reference proteome</keyword>